<feature type="compositionally biased region" description="Basic and acidic residues" evidence="1">
    <location>
        <begin position="125"/>
        <end position="135"/>
    </location>
</feature>
<feature type="compositionally biased region" description="Polar residues" evidence="1">
    <location>
        <begin position="96"/>
        <end position="106"/>
    </location>
</feature>
<keyword evidence="2" id="KW-1133">Transmembrane helix</keyword>
<feature type="region of interest" description="Disordered" evidence="1">
    <location>
        <begin position="246"/>
        <end position="308"/>
    </location>
</feature>
<name>A0A2J6PFY0_9HELO</name>
<reference evidence="3 4" key="1">
    <citation type="submission" date="2016-05" db="EMBL/GenBank/DDBJ databases">
        <title>A degradative enzymes factory behind the ericoid mycorrhizal symbiosis.</title>
        <authorList>
            <consortium name="DOE Joint Genome Institute"/>
            <person name="Martino E."/>
            <person name="Morin E."/>
            <person name="Grelet G."/>
            <person name="Kuo A."/>
            <person name="Kohler A."/>
            <person name="Daghino S."/>
            <person name="Barry K."/>
            <person name="Choi C."/>
            <person name="Cichocki N."/>
            <person name="Clum A."/>
            <person name="Copeland A."/>
            <person name="Hainaut M."/>
            <person name="Haridas S."/>
            <person name="Labutti K."/>
            <person name="Lindquist E."/>
            <person name="Lipzen A."/>
            <person name="Khouja H.-R."/>
            <person name="Murat C."/>
            <person name="Ohm R."/>
            <person name="Olson A."/>
            <person name="Spatafora J."/>
            <person name="Veneault-Fourrey C."/>
            <person name="Henrissat B."/>
            <person name="Grigoriev I."/>
            <person name="Martin F."/>
            <person name="Perotto S."/>
        </authorList>
    </citation>
    <scope>NUCLEOTIDE SEQUENCE [LARGE SCALE GENOMIC DNA]</scope>
    <source>
        <strain evidence="3 4">UAMH 7357</strain>
    </source>
</reference>
<feature type="region of interest" description="Disordered" evidence="1">
    <location>
        <begin position="1"/>
        <end position="46"/>
    </location>
</feature>
<gene>
    <name evidence="3" type="ORF">NA56DRAFT_665962</name>
</gene>
<feature type="transmembrane region" description="Helical" evidence="2">
    <location>
        <begin position="177"/>
        <end position="195"/>
    </location>
</feature>
<feature type="compositionally biased region" description="Polar residues" evidence="1">
    <location>
        <begin position="290"/>
        <end position="302"/>
    </location>
</feature>
<dbReference type="AlphaFoldDB" id="A0A2J6PFY0"/>
<feature type="compositionally biased region" description="Low complexity" evidence="1">
    <location>
        <begin position="11"/>
        <end position="46"/>
    </location>
</feature>
<accession>A0A2J6PFY0</accession>
<evidence type="ECO:0000313" key="4">
    <source>
        <dbReference type="Proteomes" id="UP000235672"/>
    </source>
</evidence>
<organism evidence="3 4">
    <name type="scientific">Hyaloscypha hepaticicola</name>
    <dbReference type="NCBI Taxonomy" id="2082293"/>
    <lineage>
        <taxon>Eukaryota</taxon>
        <taxon>Fungi</taxon>
        <taxon>Dikarya</taxon>
        <taxon>Ascomycota</taxon>
        <taxon>Pezizomycotina</taxon>
        <taxon>Leotiomycetes</taxon>
        <taxon>Helotiales</taxon>
        <taxon>Hyaloscyphaceae</taxon>
        <taxon>Hyaloscypha</taxon>
    </lineage>
</organism>
<keyword evidence="2" id="KW-0472">Membrane</keyword>
<feature type="compositionally biased region" description="Polar residues" evidence="1">
    <location>
        <begin position="258"/>
        <end position="268"/>
    </location>
</feature>
<dbReference type="EMBL" id="KZ613539">
    <property type="protein sequence ID" value="PMD12930.1"/>
    <property type="molecule type" value="Genomic_DNA"/>
</dbReference>
<evidence type="ECO:0000256" key="2">
    <source>
        <dbReference type="SAM" id="Phobius"/>
    </source>
</evidence>
<evidence type="ECO:0000313" key="3">
    <source>
        <dbReference type="EMBL" id="PMD12930.1"/>
    </source>
</evidence>
<sequence>MPTTPTPCHESSPSSCSPSSLSFSSSSASAVSSSSSFQTVRSGSPSAPEAIAIAIDPVTFQSSLSCEPEAAAKMAVTSTRQLRPRARDLDQEQDSIHNNNRLSRPQSKGKRGTSVPAVNLRKTAKKEENKRAKGEEVEDEGEDNAQLKVDESQTQLADDHNSYGKEKGHSSISTTRVYFRWAWIIFWLFIVWQVLVKAMSCRNVSCYTDISLHLGNSQCEFIVVHRDSNTLTVKVKDGPEYVAESQLPKRGKGATGKAAQTNQTTRSKTFLPPNRNTKLERNASEKKVRNPTNRTMSPPLVQSSSSTPSCESTLLGPHLIHVTESMQHACFPLPSFSWLASQLNKHSLQLHAHTPFTAQGPAILTFLNSTAAALTNLSATISPRYQVFRQLEFYQEAANASPTEEDAKHYLAAAAENFALIKLRAGNERWEKLVFDSAALETLLQNIAGDFISFGIIARSFEARLDLDLRELSSIIRTQLEEEEEEINWREEDMAYRSAPSNMDIDSERFEQIVQGVDNVIHSAQAFIRTWRRGVDELSRKQAIARAQLEPFITAMSSEEKAVGFEGLELGAFYTPWMKGQLSRNRIYDPHCREEILSRARGFWLPETEDRFLLVKEMTDIVNDLENRWDAVVDHLKRMKQSVRVRARRTEKGWKDGWTWTSWIR</sequence>
<keyword evidence="4" id="KW-1185">Reference proteome</keyword>
<feature type="compositionally biased region" description="Basic and acidic residues" evidence="1">
    <location>
        <begin position="157"/>
        <end position="168"/>
    </location>
</feature>
<feature type="compositionally biased region" description="Basic and acidic residues" evidence="1">
    <location>
        <begin position="277"/>
        <end position="288"/>
    </location>
</feature>
<feature type="region of interest" description="Disordered" evidence="1">
    <location>
        <begin position="75"/>
        <end position="168"/>
    </location>
</feature>
<proteinExistence type="predicted"/>
<protein>
    <submittedName>
        <fullName evidence="3">Uncharacterized protein</fullName>
    </submittedName>
</protein>
<keyword evidence="2" id="KW-0812">Transmembrane</keyword>
<dbReference type="Proteomes" id="UP000235672">
    <property type="component" value="Unassembled WGS sequence"/>
</dbReference>
<evidence type="ECO:0000256" key="1">
    <source>
        <dbReference type="SAM" id="MobiDB-lite"/>
    </source>
</evidence>